<evidence type="ECO:0000313" key="2">
    <source>
        <dbReference type="EMBL" id="GMN49768.1"/>
    </source>
</evidence>
<feature type="compositionally biased region" description="Polar residues" evidence="1">
    <location>
        <begin position="68"/>
        <end position="94"/>
    </location>
</feature>
<sequence>MHPHCFVGVQENVADRPTMNTVVLMLNSNSLSLPVPSQSAFFMHSSIGSDMFLGSDLNSRGLAESDHSQSVSIPADVSTQASANEASNSEFYPR</sequence>
<dbReference type="AlphaFoldDB" id="A0AA88AP62"/>
<evidence type="ECO:0008006" key="4">
    <source>
        <dbReference type="Google" id="ProtNLM"/>
    </source>
</evidence>
<proteinExistence type="predicted"/>
<dbReference type="Proteomes" id="UP001187192">
    <property type="component" value="Unassembled WGS sequence"/>
</dbReference>
<dbReference type="EMBL" id="BTGU01000032">
    <property type="protein sequence ID" value="GMN49768.1"/>
    <property type="molecule type" value="Genomic_DNA"/>
</dbReference>
<evidence type="ECO:0000256" key="1">
    <source>
        <dbReference type="SAM" id="MobiDB-lite"/>
    </source>
</evidence>
<feature type="region of interest" description="Disordered" evidence="1">
    <location>
        <begin position="58"/>
        <end position="94"/>
    </location>
</feature>
<evidence type="ECO:0000313" key="3">
    <source>
        <dbReference type="Proteomes" id="UP001187192"/>
    </source>
</evidence>
<organism evidence="2 3">
    <name type="scientific">Ficus carica</name>
    <name type="common">Common fig</name>
    <dbReference type="NCBI Taxonomy" id="3494"/>
    <lineage>
        <taxon>Eukaryota</taxon>
        <taxon>Viridiplantae</taxon>
        <taxon>Streptophyta</taxon>
        <taxon>Embryophyta</taxon>
        <taxon>Tracheophyta</taxon>
        <taxon>Spermatophyta</taxon>
        <taxon>Magnoliopsida</taxon>
        <taxon>eudicotyledons</taxon>
        <taxon>Gunneridae</taxon>
        <taxon>Pentapetalae</taxon>
        <taxon>rosids</taxon>
        <taxon>fabids</taxon>
        <taxon>Rosales</taxon>
        <taxon>Moraceae</taxon>
        <taxon>Ficeae</taxon>
        <taxon>Ficus</taxon>
    </lineage>
</organism>
<comment type="caution">
    <text evidence="2">The sequence shown here is derived from an EMBL/GenBank/DDBJ whole genome shotgun (WGS) entry which is preliminary data.</text>
</comment>
<keyword evidence="3" id="KW-1185">Reference proteome</keyword>
<name>A0AA88AP62_FICCA</name>
<protein>
    <recommendedName>
        <fullName evidence="4">S-locus receptor kinase C-terminal domain-containing protein</fullName>
    </recommendedName>
</protein>
<gene>
    <name evidence="2" type="ORF">TIFTF001_018943</name>
</gene>
<reference evidence="2" key="1">
    <citation type="submission" date="2023-07" db="EMBL/GenBank/DDBJ databases">
        <title>draft genome sequence of fig (Ficus carica).</title>
        <authorList>
            <person name="Takahashi T."/>
            <person name="Nishimura K."/>
        </authorList>
    </citation>
    <scope>NUCLEOTIDE SEQUENCE</scope>
</reference>
<accession>A0AA88AP62</accession>